<evidence type="ECO:0000313" key="6">
    <source>
        <dbReference type="EMBL" id="SMG03208.1"/>
    </source>
</evidence>
<dbReference type="PROSITE" id="PS00392">
    <property type="entry name" value="DDC_GAD_HDC_YDC"/>
    <property type="match status" value="1"/>
</dbReference>
<comment type="cofactor">
    <cofactor evidence="1 4 5">
        <name>pyridoxal 5'-phosphate</name>
        <dbReference type="ChEBI" id="CHEBI:597326"/>
    </cofactor>
</comment>
<accession>A0A238HDC0</accession>
<dbReference type="GO" id="GO:0019752">
    <property type="term" value="P:carboxylic acid metabolic process"/>
    <property type="evidence" value="ECO:0007669"/>
    <property type="project" value="InterPro"/>
</dbReference>
<dbReference type="SUPFAM" id="SSF53383">
    <property type="entry name" value="PLP-dependent transferases"/>
    <property type="match status" value="1"/>
</dbReference>
<name>A0A238HDC0_9BURK</name>
<dbReference type="EMBL" id="FXAN01000133">
    <property type="protein sequence ID" value="SMG03208.1"/>
    <property type="molecule type" value="Genomic_DNA"/>
</dbReference>
<dbReference type="InterPro" id="IPR002129">
    <property type="entry name" value="PyrdxlP-dep_de-COase"/>
</dbReference>
<evidence type="ECO:0000256" key="4">
    <source>
        <dbReference type="PIRSR" id="PIRSR602129-50"/>
    </source>
</evidence>
<proteinExistence type="inferred from homology"/>
<reference evidence="6 7" key="1">
    <citation type="submission" date="2017-04" db="EMBL/GenBank/DDBJ databases">
        <authorList>
            <person name="Afonso C.L."/>
            <person name="Miller P.J."/>
            <person name="Scott M.A."/>
            <person name="Spackman E."/>
            <person name="Goraichik I."/>
            <person name="Dimitrov K.M."/>
            <person name="Suarez D.L."/>
            <person name="Swayne D.E."/>
        </authorList>
    </citation>
    <scope>NUCLEOTIDE SEQUENCE [LARGE SCALE GENOMIC DNA]</scope>
    <source>
        <strain evidence="6">LMG 28154</strain>
    </source>
</reference>
<dbReference type="PANTHER" id="PTHR42735:SF4">
    <property type="entry name" value="PYRIDOXAL PHOSPHATE-DEPENDENT DECARBOXYLASE FAMILY PROTEIN"/>
    <property type="match status" value="1"/>
</dbReference>
<evidence type="ECO:0000256" key="2">
    <source>
        <dbReference type="ARBA" id="ARBA00022898"/>
    </source>
</evidence>
<evidence type="ECO:0000256" key="5">
    <source>
        <dbReference type="RuleBase" id="RU000382"/>
    </source>
</evidence>
<protein>
    <submittedName>
        <fullName evidence="6">Pyridoxal-dependent decarboxylase family protein, putative</fullName>
        <ecNumber evidence="6">4.1.1.-</ecNumber>
    </submittedName>
</protein>
<feature type="modified residue" description="N6-(pyridoxal phosphate)lysine" evidence="4">
    <location>
        <position position="259"/>
    </location>
</feature>
<dbReference type="PANTHER" id="PTHR42735">
    <property type="match status" value="1"/>
</dbReference>
<dbReference type="GO" id="GO:0030170">
    <property type="term" value="F:pyridoxal phosphate binding"/>
    <property type="evidence" value="ECO:0007669"/>
    <property type="project" value="InterPro"/>
</dbReference>
<keyword evidence="3 5" id="KW-0456">Lyase</keyword>
<dbReference type="EC" id="4.1.1.-" evidence="6"/>
<dbReference type="Proteomes" id="UP000198460">
    <property type="component" value="Unassembled WGS sequence"/>
</dbReference>
<dbReference type="Pfam" id="PF00282">
    <property type="entry name" value="Pyridoxal_deC"/>
    <property type="match status" value="1"/>
</dbReference>
<dbReference type="InterPro" id="IPR050477">
    <property type="entry name" value="GrpII_AminoAcid_Decarb"/>
</dbReference>
<gene>
    <name evidence="6" type="ORF">BSIN_5338</name>
</gene>
<dbReference type="InterPro" id="IPR021115">
    <property type="entry name" value="Pyridoxal-P_BS"/>
</dbReference>
<dbReference type="RefSeq" id="WP_089342384.1">
    <property type="nucleotide sequence ID" value="NZ_FXAN01000133.1"/>
</dbReference>
<dbReference type="InterPro" id="IPR015421">
    <property type="entry name" value="PyrdxlP-dep_Trfase_major"/>
</dbReference>
<sequence>MDIDRDVELLRRAAKHWQSGFSELPPYADSASADEMAPILEQLAAKLHDNYPYFHPLYAGQMLKPPHPIARAAYALSMYVNPNNHALEGGRATSALEKECVAQIARMFGWDHHLGHLCSGGTVANMEALWVASRVRPGEKVVASALAHYTHERICNVLGVEFAKVRCDEYGRMSLAELERMLADEGPVGTVVATLGTTACGTIDPLDGILALQKRYGFRVHVDAAYGGYYALADTLTEHGKAAFAGICTADSVVVDPHKHGLQPYGCGCVIFRDPAVGAIYVHDSPYTYFTSADFHLGEISLECSRPGASAAALWATQKLMPLEKGGRFAHDLDQARSAALHLYDFLRRDSRFVTCFPPELDIVFWFPASERISVASRLSRVLFDAAAAMQLHLALARMPRSLVEPHVTDLIWDEDSVLCLRACLMKPEHAEWAPELCKRITLAADAAML</sequence>
<evidence type="ECO:0000313" key="7">
    <source>
        <dbReference type="Proteomes" id="UP000198460"/>
    </source>
</evidence>
<dbReference type="GO" id="GO:0016831">
    <property type="term" value="F:carboxy-lyase activity"/>
    <property type="evidence" value="ECO:0007669"/>
    <property type="project" value="InterPro"/>
</dbReference>
<keyword evidence="2 4" id="KW-0663">Pyridoxal phosphate</keyword>
<comment type="similarity">
    <text evidence="5">Belongs to the group II decarboxylase family.</text>
</comment>
<dbReference type="InterPro" id="IPR015424">
    <property type="entry name" value="PyrdxlP-dep_Trfase"/>
</dbReference>
<organism evidence="6 7">
    <name type="scientific">Burkholderia singularis</name>
    <dbReference type="NCBI Taxonomy" id="1503053"/>
    <lineage>
        <taxon>Bacteria</taxon>
        <taxon>Pseudomonadati</taxon>
        <taxon>Pseudomonadota</taxon>
        <taxon>Betaproteobacteria</taxon>
        <taxon>Burkholderiales</taxon>
        <taxon>Burkholderiaceae</taxon>
        <taxon>Burkholderia</taxon>
        <taxon>pseudomallei group</taxon>
    </lineage>
</organism>
<evidence type="ECO:0000256" key="1">
    <source>
        <dbReference type="ARBA" id="ARBA00001933"/>
    </source>
</evidence>
<dbReference type="Gene3D" id="3.40.640.10">
    <property type="entry name" value="Type I PLP-dependent aspartate aminotransferase-like (Major domain)"/>
    <property type="match status" value="1"/>
</dbReference>
<evidence type="ECO:0000256" key="3">
    <source>
        <dbReference type="ARBA" id="ARBA00023239"/>
    </source>
</evidence>
<dbReference type="AlphaFoldDB" id="A0A238HDC0"/>